<keyword evidence="3" id="KW-1185">Reference proteome</keyword>
<evidence type="ECO:0008006" key="4">
    <source>
        <dbReference type="Google" id="ProtNLM"/>
    </source>
</evidence>
<organism evidence="2 3">
    <name type="scientific">Aspergillus homomorphus (strain CBS 101889)</name>
    <dbReference type="NCBI Taxonomy" id="1450537"/>
    <lineage>
        <taxon>Eukaryota</taxon>
        <taxon>Fungi</taxon>
        <taxon>Dikarya</taxon>
        <taxon>Ascomycota</taxon>
        <taxon>Pezizomycotina</taxon>
        <taxon>Eurotiomycetes</taxon>
        <taxon>Eurotiomycetidae</taxon>
        <taxon>Eurotiales</taxon>
        <taxon>Aspergillaceae</taxon>
        <taxon>Aspergillus</taxon>
        <taxon>Aspergillus subgen. Circumdati</taxon>
    </lineage>
</organism>
<evidence type="ECO:0000313" key="2">
    <source>
        <dbReference type="EMBL" id="RAL14309.1"/>
    </source>
</evidence>
<dbReference type="Proteomes" id="UP000248961">
    <property type="component" value="Unassembled WGS sequence"/>
</dbReference>
<dbReference type="VEuPathDB" id="FungiDB:BO97DRAFT_282688"/>
<dbReference type="EMBL" id="KZ824275">
    <property type="protein sequence ID" value="RAL14309.1"/>
    <property type="molecule type" value="Genomic_DNA"/>
</dbReference>
<evidence type="ECO:0000256" key="1">
    <source>
        <dbReference type="SAM" id="SignalP"/>
    </source>
</evidence>
<dbReference type="AlphaFoldDB" id="A0A395I3M6"/>
<name>A0A395I3M6_ASPHC</name>
<protein>
    <recommendedName>
        <fullName evidence="4">Secreted protein</fullName>
    </recommendedName>
</protein>
<keyword evidence="1" id="KW-0732">Signal</keyword>
<accession>A0A395I3M6</accession>
<sequence length="93" mass="11263">MYTQLLFVFVLAPLYILQELSNLDLGGYFECRSSRWWSLRWSFRWWSLRGRSLRGRSLHGRSFHGRPLDTVQSIHFQYRRALLDQIFCDHLVV</sequence>
<evidence type="ECO:0000313" key="3">
    <source>
        <dbReference type="Proteomes" id="UP000248961"/>
    </source>
</evidence>
<proteinExistence type="predicted"/>
<dbReference type="GeneID" id="37195368"/>
<feature type="signal peptide" evidence="1">
    <location>
        <begin position="1"/>
        <end position="18"/>
    </location>
</feature>
<feature type="chain" id="PRO_5017317244" description="Secreted protein" evidence="1">
    <location>
        <begin position="19"/>
        <end position="93"/>
    </location>
</feature>
<gene>
    <name evidence="2" type="ORF">BO97DRAFT_282688</name>
</gene>
<dbReference type="RefSeq" id="XP_025553463.1">
    <property type="nucleotide sequence ID" value="XM_025691079.1"/>
</dbReference>
<reference evidence="2 3" key="1">
    <citation type="submission" date="2018-02" db="EMBL/GenBank/DDBJ databases">
        <title>The genomes of Aspergillus section Nigri reveals drivers in fungal speciation.</title>
        <authorList>
            <consortium name="DOE Joint Genome Institute"/>
            <person name="Vesth T.C."/>
            <person name="Nybo J."/>
            <person name="Theobald S."/>
            <person name="Brandl J."/>
            <person name="Frisvad J.C."/>
            <person name="Nielsen K.F."/>
            <person name="Lyhne E.K."/>
            <person name="Kogle M.E."/>
            <person name="Kuo A."/>
            <person name="Riley R."/>
            <person name="Clum A."/>
            <person name="Nolan M."/>
            <person name="Lipzen A."/>
            <person name="Salamov A."/>
            <person name="Henrissat B."/>
            <person name="Wiebenga A."/>
            <person name="De vries R.P."/>
            <person name="Grigoriev I.V."/>
            <person name="Mortensen U.H."/>
            <person name="Andersen M.R."/>
            <person name="Baker S.E."/>
        </authorList>
    </citation>
    <scope>NUCLEOTIDE SEQUENCE [LARGE SCALE GENOMIC DNA]</scope>
    <source>
        <strain evidence="2 3">CBS 101889</strain>
    </source>
</reference>